<evidence type="ECO:0000256" key="1">
    <source>
        <dbReference type="SAM" id="MobiDB-lite"/>
    </source>
</evidence>
<comment type="caution">
    <text evidence="3">The sequence shown here is derived from an EMBL/GenBank/DDBJ whole genome shotgun (WGS) entry which is preliminary data.</text>
</comment>
<dbReference type="Gene3D" id="2.40.70.10">
    <property type="entry name" value="Acid Proteases"/>
    <property type="match status" value="1"/>
</dbReference>
<keyword evidence="4" id="KW-1185">Reference proteome</keyword>
<proteinExistence type="predicted"/>
<dbReference type="PANTHER" id="PTHR33067">
    <property type="entry name" value="RNA-DIRECTED DNA POLYMERASE-RELATED"/>
    <property type="match status" value="1"/>
</dbReference>
<reference evidence="3 4" key="1">
    <citation type="submission" date="2023-10" db="EMBL/GenBank/DDBJ databases">
        <title>Genome-Wide Identification Analysis in wild type Solanum Pinnatisectum Reveals Some Genes Defensing Phytophthora Infestans.</title>
        <authorList>
            <person name="Sun C."/>
        </authorList>
    </citation>
    <scope>NUCLEOTIDE SEQUENCE [LARGE SCALE GENOMIC DNA]</scope>
    <source>
        <strain evidence="3">LQN</strain>
        <tissue evidence="3">Leaf</tissue>
    </source>
</reference>
<protein>
    <submittedName>
        <fullName evidence="3">Uncharacterized protein</fullName>
    </submittedName>
</protein>
<gene>
    <name evidence="3" type="ORF">R3W88_019511</name>
</gene>
<feature type="region of interest" description="Disordered" evidence="1">
    <location>
        <begin position="88"/>
        <end position="114"/>
    </location>
</feature>
<dbReference type="InterPro" id="IPR021109">
    <property type="entry name" value="Peptidase_aspartic_dom_sf"/>
</dbReference>
<keyword evidence="2" id="KW-0732">Signal</keyword>
<evidence type="ECO:0000313" key="4">
    <source>
        <dbReference type="Proteomes" id="UP001311915"/>
    </source>
</evidence>
<evidence type="ECO:0000313" key="3">
    <source>
        <dbReference type="EMBL" id="KAK4713604.1"/>
    </source>
</evidence>
<accession>A0AAV9KJV5</accession>
<dbReference type="CDD" id="cd00303">
    <property type="entry name" value="retropepsin_like"/>
    <property type="match status" value="1"/>
</dbReference>
<name>A0AAV9KJV5_9SOLN</name>
<dbReference type="AlphaFoldDB" id="A0AAV9KJV5"/>
<sequence>MATETIRLNLMFLLKIEILLLGKLEFFTIVNPRQPGTLPSNTIQNPNNDGHCMAITTRGGKQTIDPPMPSGVETDVIKDDDMVMVTRESENATEKEEEVTQKVVPIPRPSPPFPQRLVKKTKESKYRRFISMLKQLSINLPLIEALEQMPGHAKFMKDMVTKKKAVSFEDDDRLQHCSAITTRSLVQKKEDPDAFTIHVLLHFAKALCDLGARINMMPLSIYKKLRLGDPKQTAVRFLMANRTVKRPIGVLHDVLLKVELFIFTADFVILYCKVDFEVPIILGRPVLATGRALVDMEKGQMKFKLNNEEATFNICRSIKQSSERQSVLVITYRVESVSEVQVEERLGVEALAVVMMHFDSDGIEEYDELVAALDKCE</sequence>
<evidence type="ECO:0000256" key="2">
    <source>
        <dbReference type="SAM" id="SignalP"/>
    </source>
</evidence>
<feature type="signal peptide" evidence="2">
    <location>
        <begin position="1"/>
        <end position="26"/>
    </location>
</feature>
<organism evidence="3 4">
    <name type="scientific">Solanum pinnatisectum</name>
    <name type="common">tansyleaf nightshade</name>
    <dbReference type="NCBI Taxonomy" id="50273"/>
    <lineage>
        <taxon>Eukaryota</taxon>
        <taxon>Viridiplantae</taxon>
        <taxon>Streptophyta</taxon>
        <taxon>Embryophyta</taxon>
        <taxon>Tracheophyta</taxon>
        <taxon>Spermatophyta</taxon>
        <taxon>Magnoliopsida</taxon>
        <taxon>eudicotyledons</taxon>
        <taxon>Gunneridae</taxon>
        <taxon>Pentapetalae</taxon>
        <taxon>asterids</taxon>
        <taxon>lamiids</taxon>
        <taxon>Solanales</taxon>
        <taxon>Solanaceae</taxon>
        <taxon>Solanoideae</taxon>
        <taxon>Solaneae</taxon>
        <taxon>Solanum</taxon>
    </lineage>
</organism>
<dbReference type="Proteomes" id="UP001311915">
    <property type="component" value="Unassembled WGS sequence"/>
</dbReference>
<dbReference type="EMBL" id="JAWPEI010000010">
    <property type="protein sequence ID" value="KAK4713604.1"/>
    <property type="molecule type" value="Genomic_DNA"/>
</dbReference>
<dbReference type="PANTHER" id="PTHR33067:SF9">
    <property type="entry name" value="RNA-DIRECTED DNA POLYMERASE"/>
    <property type="match status" value="1"/>
</dbReference>
<feature type="compositionally biased region" description="Basic and acidic residues" evidence="1">
    <location>
        <begin position="88"/>
        <end position="100"/>
    </location>
</feature>
<feature type="chain" id="PRO_5043552693" evidence="2">
    <location>
        <begin position="27"/>
        <end position="377"/>
    </location>
</feature>